<evidence type="ECO:0000256" key="2">
    <source>
        <dbReference type="SAM" id="SignalP"/>
    </source>
</evidence>
<feature type="chain" id="PRO_5043717124" evidence="2">
    <location>
        <begin position="23"/>
        <end position="606"/>
    </location>
</feature>
<dbReference type="PANTHER" id="PTHR45648:SF22">
    <property type="entry name" value="GDSL LIPASE_ACYLHYDROLASE FAMILY PROTEIN (AFU_ORTHOLOGUE AFUA_4G14700)"/>
    <property type="match status" value="1"/>
</dbReference>
<proteinExistence type="predicted"/>
<dbReference type="InterPro" id="IPR036514">
    <property type="entry name" value="SGNH_hydro_sf"/>
</dbReference>
<dbReference type="GO" id="GO:0019867">
    <property type="term" value="C:outer membrane"/>
    <property type="evidence" value="ECO:0007669"/>
    <property type="project" value="InterPro"/>
</dbReference>
<dbReference type="Pfam" id="PF03797">
    <property type="entry name" value="Autotransporter"/>
    <property type="match status" value="1"/>
</dbReference>
<dbReference type="InterPro" id="IPR006315">
    <property type="entry name" value="OM_autotransptr_brl_dom"/>
</dbReference>
<dbReference type="InterPro" id="IPR001087">
    <property type="entry name" value="GDSL"/>
</dbReference>
<accession>A0AAU7JJT1</accession>
<dbReference type="NCBIfam" id="TIGR01414">
    <property type="entry name" value="autotrans_barl"/>
    <property type="match status" value="1"/>
</dbReference>
<dbReference type="SMART" id="SM00869">
    <property type="entry name" value="Autotransporter"/>
    <property type="match status" value="1"/>
</dbReference>
<feature type="domain" description="Autotransporter" evidence="3">
    <location>
        <begin position="330"/>
        <end position="606"/>
    </location>
</feature>
<feature type="signal peptide" evidence="2">
    <location>
        <begin position="1"/>
        <end position="22"/>
    </location>
</feature>
<dbReference type="InterPro" id="IPR051058">
    <property type="entry name" value="GDSL_Est/Lipase"/>
</dbReference>
<dbReference type="AlphaFoldDB" id="A0AAU7JJT1"/>
<keyword evidence="2" id="KW-0732">Signal</keyword>
<name>A0AAU7JJT1_9HYPH</name>
<dbReference type="RefSeq" id="WP_406857419.1">
    <property type="nucleotide sequence ID" value="NZ_CP157484.1"/>
</dbReference>
<evidence type="ECO:0000256" key="1">
    <source>
        <dbReference type="ARBA" id="ARBA00022801"/>
    </source>
</evidence>
<dbReference type="InterPro" id="IPR005546">
    <property type="entry name" value="Autotransporte_beta"/>
</dbReference>
<evidence type="ECO:0000313" key="4">
    <source>
        <dbReference type="EMBL" id="XBO40560.1"/>
    </source>
</evidence>
<reference evidence="4" key="1">
    <citation type="submission" date="2024-05" db="EMBL/GenBank/DDBJ databases">
        <authorList>
            <person name="Kim S."/>
            <person name="Heo J."/>
            <person name="Choi H."/>
            <person name="Choi Y."/>
            <person name="Kwon S.-W."/>
            <person name="Kim Y."/>
        </authorList>
    </citation>
    <scope>NUCLEOTIDE SEQUENCE</scope>
    <source>
        <strain evidence="4">KACC 23698</strain>
    </source>
</reference>
<evidence type="ECO:0000259" key="3">
    <source>
        <dbReference type="PROSITE" id="PS51208"/>
    </source>
</evidence>
<protein>
    <submittedName>
        <fullName evidence="4">Autotransporter domain-containing protein</fullName>
    </submittedName>
</protein>
<dbReference type="InterPro" id="IPR036709">
    <property type="entry name" value="Autotransporte_beta_dom_sf"/>
</dbReference>
<dbReference type="Gene3D" id="3.40.50.1110">
    <property type="entry name" value="SGNH hydrolase"/>
    <property type="match status" value="1"/>
</dbReference>
<dbReference type="SUPFAM" id="SSF52266">
    <property type="entry name" value="SGNH hydrolase"/>
    <property type="match status" value="1"/>
</dbReference>
<dbReference type="EMBL" id="CP157484">
    <property type="protein sequence ID" value="XBO40560.1"/>
    <property type="molecule type" value="Genomic_DNA"/>
</dbReference>
<keyword evidence="1" id="KW-0378">Hydrolase</keyword>
<dbReference type="Gene3D" id="2.40.128.130">
    <property type="entry name" value="Autotransporter beta-domain"/>
    <property type="match status" value="1"/>
</dbReference>
<organism evidence="4">
    <name type="scientific">Alsobacter sp. KACC 23698</name>
    <dbReference type="NCBI Taxonomy" id="3149229"/>
    <lineage>
        <taxon>Bacteria</taxon>
        <taxon>Pseudomonadati</taxon>
        <taxon>Pseudomonadota</taxon>
        <taxon>Alphaproteobacteria</taxon>
        <taxon>Hyphomicrobiales</taxon>
        <taxon>Alsobacteraceae</taxon>
        <taxon>Alsobacter</taxon>
    </lineage>
</organism>
<dbReference type="GO" id="GO:0016788">
    <property type="term" value="F:hydrolase activity, acting on ester bonds"/>
    <property type="evidence" value="ECO:0007669"/>
    <property type="project" value="InterPro"/>
</dbReference>
<dbReference type="Pfam" id="PF00657">
    <property type="entry name" value="Lipase_GDSL"/>
    <property type="match status" value="1"/>
</dbReference>
<gene>
    <name evidence="4" type="ORF">ABEG18_07290</name>
</gene>
<sequence length="606" mass="61585">MKKAGLWAAAGALLASAWGAQAQTPRIVAFGDSLSDPGNLFIATGGTTPPFPYFQGHFSNGLTWVERLSGAPLNFFTFAAGRPGSVDFAFGGARTDTAVANPPGVPDQIASYLARGGTFGSSDLVTLWGGANNIFQALAAPAPTLASLGAASTGGAGALAGSVQALAAAGARNIVVLNLPDLGLTPSFLNTAGQAGASFASAAFNQQLAASLAAVKAANPGVSIIQVDAKSIFDLVAASPGAFGFANSTAACIATPSCVAAPAAVQNGYAFWDGVNPTAAGHDLIARLALQYLNAPVLAAGLSGMADVALMDRRDAAARAFGRFDRIRLGLQQPDGVYAEALGGRLEAGQDGGRPGYSTNRAGLAAGVTHAFSPHYAIGLEASFTSGRYESGGYRSDLVVGGFDAVSSYTRGPFFARLGAGFGVNRFGGLERATLGPLKNTASATGLSANVTAETGLSYRFGALDVSPRLRLGWLGADFDRFQEAGVVAPLDVRSRSVSALAGAAEVQFAYDLVAAPGRRIALLGTVGYERWFGVSGYQVEAELAGNTALPFAVRAAKPTGPGLLVGAGLAGALGETLQVSIDYRGAFSEASARRHEGRVGVQYRF</sequence>
<dbReference type="PROSITE" id="PS51208">
    <property type="entry name" value="AUTOTRANSPORTER"/>
    <property type="match status" value="1"/>
</dbReference>
<dbReference type="CDD" id="cd01846">
    <property type="entry name" value="fatty_acyltransferase_like"/>
    <property type="match status" value="1"/>
</dbReference>
<dbReference type="PANTHER" id="PTHR45648">
    <property type="entry name" value="GDSL LIPASE/ACYLHYDROLASE FAMILY PROTEIN (AFU_ORTHOLOGUE AFUA_4G14700)"/>
    <property type="match status" value="1"/>
</dbReference>
<dbReference type="SUPFAM" id="SSF103515">
    <property type="entry name" value="Autotransporter"/>
    <property type="match status" value="1"/>
</dbReference>